<accession>A0A4P8NQ36</accession>
<gene>
    <name evidence="2" type="primary">iorf330</name>
</gene>
<evidence type="ECO:0000259" key="1">
    <source>
        <dbReference type="Pfam" id="PF00961"/>
    </source>
</evidence>
<protein>
    <submittedName>
        <fullName evidence="2">LAGLIDADG endonuclease</fullName>
    </submittedName>
</protein>
<keyword evidence="2" id="KW-0540">Nuclease</keyword>
<feature type="domain" description="Homing endonuclease LAGLIDADG" evidence="1">
    <location>
        <begin position="175"/>
        <end position="291"/>
    </location>
</feature>
<dbReference type="InterPro" id="IPR051289">
    <property type="entry name" value="LAGLIDADG_Endonuclease"/>
</dbReference>
<dbReference type="EMBL" id="MK292693">
    <property type="protein sequence ID" value="QCQ69117.1"/>
    <property type="molecule type" value="Genomic_DNA"/>
</dbReference>
<dbReference type="InterPro" id="IPR027434">
    <property type="entry name" value="Homing_endonucl"/>
</dbReference>
<keyword evidence="2" id="KW-0496">Mitochondrion</keyword>
<organism evidence="2">
    <name type="scientific">Powellomyces hirtus</name>
    <dbReference type="NCBI Taxonomy" id="109895"/>
    <lineage>
        <taxon>Eukaryota</taxon>
        <taxon>Fungi</taxon>
        <taxon>Fungi incertae sedis</taxon>
        <taxon>Chytridiomycota</taxon>
        <taxon>Chytridiomycota incertae sedis</taxon>
        <taxon>Chytridiomycetes</taxon>
        <taxon>Spizellomycetales</taxon>
        <taxon>Powellomycetaceae</taxon>
        <taxon>Powellomyces</taxon>
    </lineage>
</organism>
<dbReference type="Pfam" id="PF00961">
    <property type="entry name" value="LAGLIDADG_1"/>
    <property type="match status" value="2"/>
</dbReference>
<keyword evidence="2" id="KW-0255">Endonuclease</keyword>
<sequence>MSSKVFNILGQITLSDSKGSKYKGKNVGGSLSILSNAPKWLGPYLAGLIEGDGSIIVPGIDDMSRVPCIRICFALKDLPLATKLRDMLGYGRIVFPKTGEYVLWEITDMEGFYVVATLVNGYFRTPKLEALHRLVDWINARSLVYLNKKGYIDFEFISLDKLGLDLSPILGNSWLAGFSDADSNFNVIISQRSNKNSIRVQTQFRIELRQTYHRKDMVGTYGTIYFDIMSIIANVLGVNVYNRARLLGESMTYQYYFVAGTVRARNTVRYYFTSFPLLSSKRLDFLDWCKIADLSKDIPLTASTISSCNKIKAGMNKGRTVFNWDHLSNL</sequence>
<feature type="domain" description="Homing endonuclease LAGLIDADG" evidence="1">
    <location>
        <begin position="45"/>
        <end position="132"/>
    </location>
</feature>
<dbReference type="PANTHER" id="PTHR36181">
    <property type="entry name" value="INTRON-ENCODED ENDONUCLEASE AI3-RELATED"/>
    <property type="match status" value="1"/>
</dbReference>
<dbReference type="GO" id="GO:0005739">
    <property type="term" value="C:mitochondrion"/>
    <property type="evidence" value="ECO:0007669"/>
    <property type="project" value="UniProtKB-ARBA"/>
</dbReference>
<dbReference type="AlphaFoldDB" id="A0A4P8NQ36"/>
<name>A0A4P8NQ36_9FUNG</name>
<proteinExistence type="predicted"/>
<dbReference type="Gene3D" id="3.10.28.10">
    <property type="entry name" value="Homing endonucleases"/>
    <property type="match status" value="2"/>
</dbReference>
<dbReference type="InterPro" id="IPR004860">
    <property type="entry name" value="LAGLIDADG_dom"/>
</dbReference>
<keyword evidence="2" id="KW-0378">Hydrolase</keyword>
<dbReference type="PANTHER" id="PTHR36181:SF6">
    <property type="entry name" value="INTRON-ENCODED LAGLIDADG ENDONUCLEASE FAMILY PROTEIN"/>
    <property type="match status" value="1"/>
</dbReference>
<evidence type="ECO:0000313" key="2">
    <source>
        <dbReference type="EMBL" id="QCQ69117.1"/>
    </source>
</evidence>
<dbReference type="SUPFAM" id="SSF55608">
    <property type="entry name" value="Homing endonucleases"/>
    <property type="match status" value="2"/>
</dbReference>
<geneLocation type="mitochondrion" evidence="2"/>
<reference evidence="2" key="1">
    <citation type="journal article" date="2018" name="BMC Evol. Biol.">
        <title>The linear mitochondrial genome of the quarantine chytrid Synchytrium endobioticum; insights into the evolution and recent history of an obligate biotrophic plant pathogen.</title>
        <authorList>
            <person name="van de Vossenberg B.T.L.H."/>
            <person name="Brankovics B."/>
            <person name="Nguyen H.D.T."/>
            <person name="van Gent-Pelzer M.P.E."/>
            <person name="Smith D."/>
            <person name="Dadej K."/>
            <person name="Przetakiewicz J."/>
            <person name="Kreuze J.F."/>
            <person name="Boerma M."/>
            <person name="van Leeuwen G.C.M."/>
            <person name="Andre Levesque C."/>
            <person name="van der Lee T.A.J."/>
        </authorList>
    </citation>
    <scope>NUCLEOTIDE SEQUENCE</scope>
    <source>
        <strain evidence="2">CBS 809.83</strain>
    </source>
</reference>
<dbReference type="GO" id="GO:0004519">
    <property type="term" value="F:endonuclease activity"/>
    <property type="evidence" value="ECO:0007669"/>
    <property type="project" value="UniProtKB-KW"/>
</dbReference>